<comment type="function">
    <text evidence="8 15">Functions in the N-end rule pathway of protein degradation where it conjugates Leu, Phe and, less efficiently, Met from aminoacyl-tRNAs to the N-termini of proteins containing an N-terminal arginine or lysine.</text>
</comment>
<dbReference type="GO" id="GO:0030163">
    <property type="term" value="P:protein catabolic process"/>
    <property type="evidence" value="ECO:0007669"/>
    <property type="project" value="UniProtKB-UniRule"/>
</dbReference>
<evidence type="ECO:0000256" key="14">
    <source>
        <dbReference type="ARBA" id="ARBA00083640"/>
    </source>
</evidence>
<comment type="similarity">
    <text evidence="9 15">Belongs to the L/F-transferase family.</text>
</comment>
<dbReference type="EMBL" id="FQWE01000002">
    <property type="protein sequence ID" value="SHF85522.1"/>
    <property type="molecule type" value="Genomic_DNA"/>
</dbReference>
<evidence type="ECO:0000313" key="17">
    <source>
        <dbReference type="Proteomes" id="UP000184036"/>
    </source>
</evidence>
<dbReference type="InterPro" id="IPR042203">
    <property type="entry name" value="Leu/Phe-tRNA_Trfase_C"/>
</dbReference>
<dbReference type="FunFam" id="3.30.70.3550:FF:000001">
    <property type="entry name" value="Leucyl/phenylalanyl-tRNA--protein transferase"/>
    <property type="match status" value="1"/>
</dbReference>
<dbReference type="Gene3D" id="3.40.630.70">
    <property type="entry name" value="Leucyl/phenylalanyl-tRNA-protein transferase, C-terminal domain"/>
    <property type="match status" value="1"/>
</dbReference>
<organism evidence="16 17">
    <name type="scientific">Flavobacterium segetis</name>
    <dbReference type="NCBI Taxonomy" id="271157"/>
    <lineage>
        <taxon>Bacteria</taxon>
        <taxon>Pseudomonadati</taxon>
        <taxon>Bacteroidota</taxon>
        <taxon>Flavobacteriia</taxon>
        <taxon>Flavobacteriales</taxon>
        <taxon>Flavobacteriaceae</taxon>
        <taxon>Flavobacterium</taxon>
    </lineage>
</organism>
<keyword evidence="3 15" id="KW-0808">Transferase</keyword>
<reference evidence="17" key="1">
    <citation type="submission" date="2016-11" db="EMBL/GenBank/DDBJ databases">
        <authorList>
            <person name="Varghese N."/>
            <person name="Submissions S."/>
        </authorList>
    </citation>
    <scope>NUCLEOTIDE SEQUENCE [LARGE SCALE GENOMIC DNA]</scope>
    <source>
        <strain evidence="17">DSM 19741</strain>
    </source>
</reference>
<dbReference type="AlphaFoldDB" id="A0A1M5F379"/>
<evidence type="ECO:0000256" key="11">
    <source>
        <dbReference type="ARBA" id="ARBA00074372"/>
    </source>
</evidence>
<keyword evidence="2 15" id="KW-0963">Cytoplasm</keyword>
<evidence type="ECO:0000256" key="8">
    <source>
        <dbReference type="ARBA" id="ARBA00054043"/>
    </source>
</evidence>
<dbReference type="NCBIfam" id="TIGR00667">
    <property type="entry name" value="aat"/>
    <property type="match status" value="1"/>
</dbReference>
<evidence type="ECO:0000256" key="7">
    <source>
        <dbReference type="ARBA" id="ARBA00051538"/>
    </source>
</evidence>
<keyword evidence="4 15" id="KW-0012">Acyltransferase</keyword>
<protein>
    <recommendedName>
        <fullName evidence="11 15">Leucyl/phenylalanyl-tRNA--protein transferase</fullName>
        <ecNumber evidence="10 15">2.3.2.6</ecNumber>
    </recommendedName>
    <alternativeName>
        <fullName evidence="12 15">L/F-transferase</fullName>
    </alternativeName>
    <alternativeName>
        <fullName evidence="13 15">Leucyltransferase</fullName>
    </alternativeName>
    <alternativeName>
        <fullName evidence="14 15">Phenyalanyltransferase</fullName>
    </alternativeName>
</protein>
<dbReference type="InterPro" id="IPR016181">
    <property type="entry name" value="Acyl_CoA_acyltransferase"/>
</dbReference>
<evidence type="ECO:0000256" key="9">
    <source>
        <dbReference type="ARBA" id="ARBA00061535"/>
    </source>
</evidence>
<evidence type="ECO:0000256" key="2">
    <source>
        <dbReference type="ARBA" id="ARBA00022490"/>
    </source>
</evidence>
<dbReference type="EC" id="2.3.2.6" evidence="10 15"/>
<evidence type="ECO:0000256" key="10">
    <source>
        <dbReference type="ARBA" id="ARBA00066767"/>
    </source>
</evidence>
<dbReference type="PANTHER" id="PTHR30098">
    <property type="entry name" value="LEUCYL/PHENYLALANYL-TRNA--PROTEIN TRANSFERASE"/>
    <property type="match status" value="1"/>
</dbReference>
<dbReference type="InterPro" id="IPR042221">
    <property type="entry name" value="Leu/Phe-tRNA_Trfase_N"/>
</dbReference>
<evidence type="ECO:0000256" key="15">
    <source>
        <dbReference type="HAMAP-Rule" id="MF_00688"/>
    </source>
</evidence>
<proteinExistence type="inferred from homology"/>
<evidence type="ECO:0000256" key="12">
    <source>
        <dbReference type="ARBA" id="ARBA00077136"/>
    </source>
</evidence>
<dbReference type="GO" id="GO:0008914">
    <property type="term" value="F:leucyl-tRNA--protein transferase activity"/>
    <property type="evidence" value="ECO:0007669"/>
    <property type="project" value="UniProtKB-UniRule"/>
</dbReference>
<evidence type="ECO:0000256" key="4">
    <source>
        <dbReference type="ARBA" id="ARBA00023315"/>
    </source>
</evidence>
<keyword evidence="17" id="KW-1185">Reference proteome</keyword>
<evidence type="ECO:0000256" key="3">
    <source>
        <dbReference type="ARBA" id="ARBA00022679"/>
    </source>
</evidence>
<dbReference type="Gene3D" id="3.30.70.3550">
    <property type="entry name" value="Leucyl/phenylalanyl-tRNA-protein transferase, N-terminal domain"/>
    <property type="match status" value="1"/>
</dbReference>
<comment type="catalytic activity">
    <reaction evidence="7 15">
        <text>N-terminal L-lysyl-[protein] + L-leucyl-tRNA(Leu) = N-terminal L-leucyl-L-lysyl-[protein] + tRNA(Leu) + H(+)</text>
        <dbReference type="Rhea" id="RHEA:12340"/>
        <dbReference type="Rhea" id="RHEA-COMP:9613"/>
        <dbReference type="Rhea" id="RHEA-COMP:9622"/>
        <dbReference type="Rhea" id="RHEA-COMP:12670"/>
        <dbReference type="Rhea" id="RHEA-COMP:12671"/>
        <dbReference type="ChEBI" id="CHEBI:15378"/>
        <dbReference type="ChEBI" id="CHEBI:65249"/>
        <dbReference type="ChEBI" id="CHEBI:78442"/>
        <dbReference type="ChEBI" id="CHEBI:78494"/>
        <dbReference type="ChEBI" id="CHEBI:133043"/>
        <dbReference type="EC" id="2.3.2.6"/>
    </reaction>
</comment>
<dbReference type="Proteomes" id="UP000184036">
    <property type="component" value="Unassembled WGS sequence"/>
</dbReference>
<dbReference type="STRING" id="271157.SAMN05444396_10283"/>
<evidence type="ECO:0000256" key="6">
    <source>
        <dbReference type="ARBA" id="ARBA00050652"/>
    </source>
</evidence>
<comment type="subcellular location">
    <subcellularLocation>
        <location evidence="1 15">Cytoplasm</location>
    </subcellularLocation>
</comment>
<evidence type="ECO:0000256" key="1">
    <source>
        <dbReference type="ARBA" id="ARBA00004496"/>
    </source>
</evidence>
<dbReference type="Pfam" id="PF03588">
    <property type="entry name" value="Leu_Phe_trans"/>
    <property type="match status" value="1"/>
</dbReference>
<evidence type="ECO:0000256" key="5">
    <source>
        <dbReference type="ARBA" id="ARBA00050607"/>
    </source>
</evidence>
<dbReference type="PANTHER" id="PTHR30098:SF2">
    <property type="entry name" value="LEUCYL_PHENYLALANYL-TRNA--PROTEIN TRANSFERASE"/>
    <property type="match status" value="1"/>
</dbReference>
<dbReference type="FunFam" id="3.40.630.70:FF:000001">
    <property type="entry name" value="Leucyl/phenylalanyl-tRNA--protein transferase"/>
    <property type="match status" value="1"/>
</dbReference>
<dbReference type="SUPFAM" id="SSF55729">
    <property type="entry name" value="Acyl-CoA N-acyltransferases (Nat)"/>
    <property type="match status" value="1"/>
</dbReference>
<gene>
    <name evidence="15" type="primary">aat</name>
    <name evidence="16" type="ORF">SAMN05444396_10283</name>
</gene>
<dbReference type="HAMAP" id="MF_00688">
    <property type="entry name" value="Leu_Phe_trans"/>
    <property type="match status" value="1"/>
</dbReference>
<name>A0A1M5F379_9FLAO</name>
<evidence type="ECO:0000313" key="16">
    <source>
        <dbReference type="EMBL" id="SHF85522.1"/>
    </source>
</evidence>
<dbReference type="GO" id="GO:0005737">
    <property type="term" value="C:cytoplasm"/>
    <property type="evidence" value="ECO:0007669"/>
    <property type="project" value="UniProtKB-SubCell"/>
</dbReference>
<accession>A0A1M5F379</accession>
<comment type="catalytic activity">
    <reaction evidence="5 15">
        <text>L-phenylalanyl-tRNA(Phe) + an N-terminal L-alpha-aminoacyl-[protein] = an N-terminal L-phenylalanyl-L-alpha-aminoacyl-[protein] + tRNA(Phe)</text>
        <dbReference type="Rhea" id="RHEA:43632"/>
        <dbReference type="Rhea" id="RHEA-COMP:9668"/>
        <dbReference type="Rhea" id="RHEA-COMP:9699"/>
        <dbReference type="Rhea" id="RHEA-COMP:10636"/>
        <dbReference type="Rhea" id="RHEA-COMP:10637"/>
        <dbReference type="ChEBI" id="CHEBI:78442"/>
        <dbReference type="ChEBI" id="CHEBI:78531"/>
        <dbReference type="ChEBI" id="CHEBI:78597"/>
        <dbReference type="ChEBI" id="CHEBI:83561"/>
        <dbReference type="EC" id="2.3.2.6"/>
    </reaction>
</comment>
<sequence>MSLSYNWNLVFFVIKSPFKKVNLYYLSKNLYFPDVSQANRDGILAIGGDLSVERLLLAYKSGIFPWFEQGDPILWWSPNPRMVLFLDELIVSKSMRNILNKNSFTVTFNKIFRDVISNCQKVKRDGQNGTWITNDMIEAYVKLHEIGIAKSVEVWQNDKLVGGLYGIDLGQVFCGESMFSLVSNASKVAFIALVEKLKKENYKLVDCQVYNPHLESLGCREIERNAFMKILQEN</sequence>
<dbReference type="InterPro" id="IPR004616">
    <property type="entry name" value="Leu/Phe-tRNA_Trfase"/>
</dbReference>
<comment type="catalytic activity">
    <reaction evidence="6 15">
        <text>N-terminal L-arginyl-[protein] + L-leucyl-tRNA(Leu) = N-terminal L-leucyl-L-arginyl-[protein] + tRNA(Leu) + H(+)</text>
        <dbReference type="Rhea" id="RHEA:50416"/>
        <dbReference type="Rhea" id="RHEA-COMP:9613"/>
        <dbReference type="Rhea" id="RHEA-COMP:9622"/>
        <dbReference type="Rhea" id="RHEA-COMP:12672"/>
        <dbReference type="Rhea" id="RHEA-COMP:12673"/>
        <dbReference type="ChEBI" id="CHEBI:15378"/>
        <dbReference type="ChEBI" id="CHEBI:64719"/>
        <dbReference type="ChEBI" id="CHEBI:78442"/>
        <dbReference type="ChEBI" id="CHEBI:78494"/>
        <dbReference type="ChEBI" id="CHEBI:133044"/>
        <dbReference type="EC" id="2.3.2.6"/>
    </reaction>
</comment>
<evidence type="ECO:0000256" key="13">
    <source>
        <dbReference type="ARBA" id="ARBA00077165"/>
    </source>
</evidence>